<name>A0AAX1MEC2_ACIJU</name>
<sequence>MTKKFTKQLDALETLSSLDFINQTTQVSLLTQQPIYQQILPINYGRNLDYYFKAGMKIQSSKNMRIFTPQPTDAQFRPNLYLTKAGQMIFPVICDCGQNPLILEKIPNIKINPMIAVLAQTIWNHNLPFLPVNDHIQYESIINHFLSDFKVRITTRDFQTQFKSWNTKFTYVNNQYDRFMDVIASETDLFEVHSLVIQRKKVNGLYPQFGDEHFIDQLAKEILIDKAKPIIKRVWQNRKNNDVLGILSKREMNIFGSETLRLIFFVQKKSSDWQDFRESNLYTDLQPFFIDDAANCVALGMISSMNAGVFPLYQSQEHNYYDHNQLYVGERLKVLKAQIVGSDFWIRIDDHNPTVRIEHKLY</sequence>
<dbReference type="EMBL" id="CP059558">
    <property type="protein sequence ID" value="QUY35878.1"/>
    <property type="molecule type" value="Genomic_DNA"/>
</dbReference>
<reference evidence="1" key="1">
    <citation type="submission" date="2020-07" db="EMBL/GenBank/DDBJ databases">
        <title>Acinetobacter junii strain YR7 chromosome and plasmid pNDM-YR7.</title>
        <authorList>
            <person name="Tang B."/>
        </authorList>
    </citation>
    <scope>NUCLEOTIDE SEQUENCE</scope>
    <source>
        <strain evidence="1">YR7</strain>
    </source>
</reference>
<accession>A0AAX1MEC2</accession>
<gene>
    <name evidence="1" type="ORF">H2677_11505</name>
</gene>
<dbReference type="Proteomes" id="UP000679388">
    <property type="component" value="Chromosome"/>
</dbReference>
<organism evidence="1 2">
    <name type="scientific">Acinetobacter junii</name>
    <dbReference type="NCBI Taxonomy" id="40215"/>
    <lineage>
        <taxon>Bacteria</taxon>
        <taxon>Pseudomonadati</taxon>
        <taxon>Pseudomonadota</taxon>
        <taxon>Gammaproteobacteria</taxon>
        <taxon>Moraxellales</taxon>
        <taxon>Moraxellaceae</taxon>
        <taxon>Acinetobacter</taxon>
    </lineage>
</organism>
<protein>
    <submittedName>
        <fullName evidence="1">Uncharacterized protein</fullName>
    </submittedName>
</protein>
<dbReference type="GeneID" id="70093149"/>
<evidence type="ECO:0000313" key="1">
    <source>
        <dbReference type="EMBL" id="QUY35878.1"/>
    </source>
</evidence>
<proteinExistence type="predicted"/>
<evidence type="ECO:0000313" key="2">
    <source>
        <dbReference type="Proteomes" id="UP000679388"/>
    </source>
</evidence>
<dbReference type="AlphaFoldDB" id="A0AAX1MEC2"/>
<dbReference type="RefSeq" id="WP_212638597.1">
    <property type="nucleotide sequence ID" value="NZ_CP059558.1"/>
</dbReference>